<accession>A0ABY2U9K2</accession>
<evidence type="ECO:0000313" key="2">
    <source>
        <dbReference type="EMBL" id="TLG91638.1"/>
    </source>
</evidence>
<feature type="domain" description="Phage tail assembly chaperone-like" evidence="1">
    <location>
        <begin position="1"/>
        <end position="25"/>
    </location>
</feature>
<evidence type="ECO:0000259" key="1">
    <source>
        <dbReference type="Pfam" id="PF16778"/>
    </source>
</evidence>
<feature type="non-terminal residue" evidence="2">
    <location>
        <position position="1"/>
    </location>
</feature>
<organism evidence="2 3">
    <name type="scientific">Pseudomonas edaphica</name>
    <dbReference type="NCBI Taxonomy" id="2006980"/>
    <lineage>
        <taxon>Bacteria</taxon>
        <taxon>Pseudomonadati</taxon>
        <taxon>Pseudomonadota</taxon>
        <taxon>Gammaproteobacteria</taxon>
        <taxon>Pseudomonadales</taxon>
        <taxon>Pseudomonadaceae</taxon>
        <taxon>Pseudomonas</taxon>
    </lineage>
</organism>
<gene>
    <name evidence="2" type="ORF">FEM54_12290</name>
</gene>
<evidence type="ECO:0000313" key="3">
    <source>
        <dbReference type="Proteomes" id="UP000304941"/>
    </source>
</evidence>
<name>A0ABY2U9K2_9PSED</name>
<sequence length="28" mass="3269">YRKALRDIPEQAAEPSKIDWPVLPSFLK</sequence>
<reference evidence="2 3" key="1">
    <citation type="submission" date="2019-05" db="EMBL/GenBank/DDBJ databases">
        <title>Pseudomonas edaphica sp. nov., isolated from rhizospheric soil of Cistus ladanifer L. in Spain.</title>
        <authorList>
            <person name="Peix A."/>
        </authorList>
    </citation>
    <scope>NUCLEOTIDE SEQUENCE [LARGE SCALE GENOMIC DNA]</scope>
    <source>
        <strain evidence="2 3">RD25</strain>
    </source>
</reference>
<proteinExistence type="predicted"/>
<keyword evidence="3" id="KW-1185">Reference proteome</keyword>
<protein>
    <recommendedName>
        <fullName evidence="1">Phage tail assembly chaperone-like domain-containing protein</fullName>
    </recommendedName>
</protein>
<dbReference type="Pfam" id="PF16778">
    <property type="entry name" value="Phage_tail_APC"/>
    <property type="match status" value="1"/>
</dbReference>
<dbReference type="EMBL" id="VBVZ01000151">
    <property type="protein sequence ID" value="TLG91638.1"/>
    <property type="molecule type" value="Genomic_DNA"/>
</dbReference>
<dbReference type="RefSeq" id="WP_276614515.1">
    <property type="nucleotide sequence ID" value="NZ_VBVZ01000151.1"/>
</dbReference>
<dbReference type="Proteomes" id="UP000304941">
    <property type="component" value="Unassembled WGS sequence"/>
</dbReference>
<dbReference type="InterPro" id="IPR031893">
    <property type="entry name" value="Phage_tail_APC"/>
</dbReference>
<comment type="caution">
    <text evidence="2">The sequence shown here is derived from an EMBL/GenBank/DDBJ whole genome shotgun (WGS) entry which is preliminary data.</text>
</comment>